<dbReference type="Proteomes" id="UP000186583">
    <property type="component" value="Unassembled WGS sequence"/>
</dbReference>
<keyword evidence="5 6" id="KW-0968">Cytoplasmic vesicle</keyword>
<feature type="transmembrane region" description="Helical" evidence="6">
    <location>
        <begin position="73"/>
        <end position="92"/>
    </location>
</feature>
<comment type="similarity">
    <text evidence="6">Belongs to the VMA21 family.</text>
</comment>
<feature type="transmembrane region" description="Helical" evidence="6">
    <location>
        <begin position="40"/>
        <end position="61"/>
    </location>
</feature>
<evidence type="ECO:0000256" key="6">
    <source>
        <dbReference type="HAMAP-Rule" id="MF_03058"/>
    </source>
</evidence>
<protein>
    <submittedName>
        <fullName evidence="7">Vacuolar ATPase assembly integral membrane protein vma-21</fullName>
    </submittedName>
</protein>
<dbReference type="STRING" id="708187.A0A1Q8RA94"/>
<dbReference type="PANTHER" id="PTHR31792:SF3">
    <property type="entry name" value="VACUOLAR ATPASE ASSEMBLY INTEGRAL MEMBRANE PROTEIN VMA21"/>
    <property type="match status" value="1"/>
</dbReference>
<dbReference type="PANTHER" id="PTHR31792">
    <property type="entry name" value="VACUOLAR ATPASE ASSEMBLY INTEGRAL MEMBRANE PROTEIN VMA21"/>
    <property type="match status" value="1"/>
</dbReference>
<name>A0A1Q8RA94_9PEZI</name>
<keyword evidence="1 6" id="KW-0812">Transmembrane</keyword>
<dbReference type="GO" id="GO:0012507">
    <property type="term" value="C:ER to Golgi transport vesicle membrane"/>
    <property type="evidence" value="ECO:0007669"/>
    <property type="project" value="UniProtKB-SubCell"/>
</dbReference>
<dbReference type="GO" id="GO:0070072">
    <property type="term" value="P:vacuolar proton-transporting V-type ATPase complex assembly"/>
    <property type="evidence" value="ECO:0007669"/>
    <property type="project" value="UniProtKB-UniRule"/>
</dbReference>
<accession>A0A1Q8RA94</accession>
<proteinExistence type="inferred from homology"/>
<evidence type="ECO:0000313" key="7">
    <source>
        <dbReference type="EMBL" id="OLN81268.1"/>
    </source>
</evidence>
<keyword evidence="2 6" id="KW-0256">Endoplasmic reticulum</keyword>
<comment type="caution">
    <text evidence="6">Lacks conserved residue(s) required for the propagation of feature annotation.</text>
</comment>
<comment type="function">
    <text evidence="6">Required for the assembly of the V0 complex of the vacuolar ATPase (V-ATPase) in the endoplasmic reticulum.</text>
</comment>
<evidence type="ECO:0000256" key="4">
    <source>
        <dbReference type="ARBA" id="ARBA00023136"/>
    </source>
</evidence>
<evidence type="ECO:0000256" key="3">
    <source>
        <dbReference type="ARBA" id="ARBA00022989"/>
    </source>
</evidence>
<sequence length="113" mass="12067">MATRRIVASEKTILEKDDVVGASPAASEKSNISPAVPLDVILKLLGFTFAMIVLPIGTYFATVDFLFKGNSTFAGALAAVMANVVLISYVIVAMNEDQSDQQGDSKKEGKKNR</sequence>
<keyword evidence="8" id="KW-1185">Reference proteome</keyword>
<dbReference type="EMBL" id="MPGH01000257">
    <property type="protein sequence ID" value="OLN81268.1"/>
    <property type="molecule type" value="Genomic_DNA"/>
</dbReference>
<comment type="caution">
    <text evidence="7">The sequence shown here is derived from an EMBL/GenBank/DDBJ whole genome shotgun (WGS) entry which is preliminary data.</text>
</comment>
<dbReference type="HAMAP" id="MF_03058">
    <property type="entry name" value="VMA21"/>
    <property type="match status" value="1"/>
</dbReference>
<evidence type="ECO:0000256" key="1">
    <source>
        <dbReference type="ARBA" id="ARBA00022692"/>
    </source>
</evidence>
<dbReference type="Pfam" id="PF09446">
    <property type="entry name" value="VMA21"/>
    <property type="match status" value="1"/>
</dbReference>
<dbReference type="GO" id="GO:0005789">
    <property type="term" value="C:endoplasmic reticulum membrane"/>
    <property type="evidence" value="ECO:0007669"/>
    <property type="project" value="UniProtKB-SubCell"/>
</dbReference>
<comment type="subcellular location">
    <subcellularLocation>
        <location evidence="6">Endoplasmic reticulum membrane</location>
        <topology evidence="6">Multi-pass membrane protein</topology>
    </subcellularLocation>
    <subcellularLocation>
        <location evidence="6">Endoplasmic reticulum-Golgi intermediate compartment membrane</location>
        <topology evidence="6">Multi-pass membrane protein</topology>
    </subcellularLocation>
    <subcellularLocation>
        <location evidence="6">Cytoplasmic vesicle</location>
        <location evidence="6">COPII-coated vesicle membrane</location>
        <topology evidence="6">Multi-pass membrane protein</topology>
    </subcellularLocation>
</comment>
<evidence type="ECO:0000256" key="5">
    <source>
        <dbReference type="ARBA" id="ARBA00023329"/>
    </source>
</evidence>
<keyword evidence="3 6" id="KW-1133">Transmembrane helix</keyword>
<dbReference type="OrthoDB" id="160405at2759"/>
<evidence type="ECO:0000313" key="8">
    <source>
        <dbReference type="Proteomes" id="UP000186583"/>
    </source>
</evidence>
<dbReference type="AlphaFoldDB" id="A0A1Q8RA94"/>
<dbReference type="InterPro" id="IPR019013">
    <property type="entry name" value="Vma21"/>
</dbReference>
<gene>
    <name evidence="7" type="ORF">CCHL11_07372</name>
</gene>
<evidence type="ECO:0000256" key="2">
    <source>
        <dbReference type="ARBA" id="ARBA00022824"/>
    </source>
</evidence>
<dbReference type="GO" id="GO:0033116">
    <property type="term" value="C:endoplasmic reticulum-Golgi intermediate compartment membrane"/>
    <property type="evidence" value="ECO:0007669"/>
    <property type="project" value="UniProtKB-SubCell"/>
</dbReference>
<reference evidence="7 8" key="1">
    <citation type="submission" date="2016-11" db="EMBL/GenBank/DDBJ databases">
        <title>Draft Genome Assembly of Colletotrichum chlorophyti a pathogen of herbaceous plants.</title>
        <authorList>
            <person name="Gan P."/>
            <person name="Narusaka M."/>
            <person name="Tsushima A."/>
            <person name="Narusaka Y."/>
            <person name="Takano Y."/>
            <person name="Shirasu K."/>
        </authorList>
    </citation>
    <scope>NUCLEOTIDE SEQUENCE [LARGE SCALE GENOMIC DNA]</scope>
    <source>
        <strain evidence="7 8">NTL11</strain>
    </source>
</reference>
<organism evidence="7 8">
    <name type="scientific">Colletotrichum chlorophyti</name>
    <dbReference type="NCBI Taxonomy" id="708187"/>
    <lineage>
        <taxon>Eukaryota</taxon>
        <taxon>Fungi</taxon>
        <taxon>Dikarya</taxon>
        <taxon>Ascomycota</taxon>
        <taxon>Pezizomycotina</taxon>
        <taxon>Sordariomycetes</taxon>
        <taxon>Hypocreomycetidae</taxon>
        <taxon>Glomerellales</taxon>
        <taxon>Glomerellaceae</taxon>
        <taxon>Colletotrichum</taxon>
    </lineage>
</organism>
<keyword evidence="4 6" id="KW-0472">Membrane</keyword>